<reference evidence="1 2" key="1">
    <citation type="journal article" date="2023" name="bioRxiv">
        <title>Conserved and derived expression patterns and positive selection on dental genes reveal complex evolutionary context of ever-growing rodent molars.</title>
        <authorList>
            <person name="Calamari Z.T."/>
            <person name="Song A."/>
            <person name="Cohen E."/>
            <person name="Akter M."/>
            <person name="Roy R.D."/>
            <person name="Hallikas O."/>
            <person name="Christensen M.M."/>
            <person name="Li P."/>
            <person name="Marangoni P."/>
            <person name="Jernvall J."/>
            <person name="Klein O.D."/>
        </authorList>
    </citation>
    <scope>NUCLEOTIDE SEQUENCE [LARGE SCALE GENOMIC DNA]</scope>
    <source>
        <strain evidence="1">V071</strain>
    </source>
</reference>
<dbReference type="EMBL" id="JBBHLL010000212">
    <property type="protein sequence ID" value="KAK7809816.1"/>
    <property type="molecule type" value="Genomic_DNA"/>
</dbReference>
<dbReference type="Proteomes" id="UP001488838">
    <property type="component" value="Unassembled WGS sequence"/>
</dbReference>
<keyword evidence="2" id="KW-1185">Reference proteome</keyword>
<name>A0AAW0I5E9_MYOGA</name>
<dbReference type="AlphaFoldDB" id="A0AAW0I5E9"/>
<comment type="caution">
    <text evidence="1">The sequence shown here is derived from an EMBL/GenBank/DDBJ whole genome shotgun (WGS) entry which is preliminary data.</text>
</comment>
<organism evidence="1 2">
    <name type="scientific">Myodes glareolus</name>
    <name type="common">Bank vole</name>
    <name type="synonym">Clethrionomys glareolus</name>
    <dbReference type="NCBI Taxonomy" id="447135"/>
    <lineage>
        <taxon>Eukaryota</taxon>
        <taxon>Metazoa</taxon>
        <taxon>Chordata</taxon>
        <taxon>Craniata</taxon>
        <taxon>Vertebrata</taxon>
        <taxon>Euteleostomi</taxon>
        <taxon>Mammalia</taxon>
        <taxon>Eutheria</taxon>
        <taxon>Euarchontoglires</taxon>
        <taxon>Glires</taxon>
        <taxon>Rodentia</taxon>
        <taxon>Myomorpha</taxon>
        <taxon>Muroidea</taxon>
        <taxon>Cricetidae</taxon>
        <taxon>Arvicolinae</taxon>
        <taxon>Myodes</taxon>
    </lineage>
</organism>
<sequence>MLETYWNLTSIGNNGTNGKTTILKNIVKVLGHLEGISSVTVDSGHVSIMDVERSMVLLSLSEQIKDV</sequence>
<proteinExistence type="predicted"/>
<protein>
    <submittedName>
        <fullName evidence="1">Uncharacterized protein</fullName>
    </submittedName>
</protein>
<evidence type="ECO:0000313" key="2">
    <source>
        <dbReference type="Proteomes" id="UP001488838"/>
    </source>
</evidence>
<accession>A0AAW0I5E9</accession>
<gene>
    <name evidence="1" type="ORF">U0070_008466</name>
</gene>
<evidence type="ECO:0000313" key="1">
    <source>
        <dbReference type="EMBL" id="KAK7809816.1"/>
    </source>
</evidence>